<feature type="transmembrane region" description="Helical" evidence="12">
    <location>
        <begin position="339"/>
        <end position="360"/>
    </location>
</feature>
<dbReference type="GO" id="GO:0031640">
    <property type="term" value="P:killing of cells of another organism"/>
    <property type="evidence" value="ECO:0007669"/>
    <property type="project" value="UniProtKB-KW"/>
</dbReference>
<gene>
    <name evidence="14" type="ORF">PZT46_00125</name>
</gene>
<evidence type="ECO:0000256" key="12">
    <source>
        <dbReference type="SAM" id="Phobius"/>
    </source>
</evidence>
<organism evidence="14 15">
    <name type="scientific">Klebsiella aerogenes</name>
    <name type="common">Enterobacter aerogenes</name>
    <dbReference type="NCBI Taxonomy" id="548"/>
    <lineage>
        <taxon>Bacteria</taxon>
        <taxon>Pseudomonadati</taxon>
        <taxon>Pseudomonadota</taxon>
        <taxon>Gammaproteobacteria</taxon>
        <taxon>Enterobacterales</taxon>
        <taxon>Enterobacteriaceae</taxon>
        <taxon>Klebsiella/Raoultella group</taxon>
        <taxon>Klebsiella</taxon>
    </lineage>
</organism>
<dbReference type="GO" id="GO:0140911">
    <property type="term" value="F:pore-forming activity"/>
    <property type="evidence" value="ECO:0007669"/>
    <property type="project" value="InterPro"/>
</dbReference>
<evidence type="ECO:0000256" key="5">
    <source>
        <dbReference type="ARBA" id="ARBA00022529"/>
    </source>
</evidence>
<reference evidence="14" key="1">
    <citation type="journal article" date="2023" name="J. Hosp. Infect.">
        <title>Cross-contamination of carbapenem-resistant Gram-negative bacteria between patients and hospital environment in the first year of a newly built surgical ward.</title>
        <authorList>
            <person name="Boutin S."/>
            <person name="Scherrer M."/>
            <person name="Spath I."/>
            <person name="Kocer K."/>
            <person name="Heeg K."/>
            <person name="Nurjadi D."/>
        </authorList>
    </citation>
    <scope>NUCLEOTIDE SEQUENCE</scope>
    <source>
        <strain evidence="14">KE10384</strain>
    </source>
</reference>
<dbReference type="RefSeq" id="WP_151584760.1">
    <property type="nucleotide sequence ID" value="NZ_CP042530.1"/>
</dbReference>
<evidence type="ECO:0000259" key="13">
    <source>
        <dbReference type="Pfam" id="PF01024"/>
    </source>
</evidence>
<evidence type="ECO:0000256" key="6">
    <source>
        <dbReference type="ARBA" id="ARBA00022692"/>
    </source>
</evidence>
<evidence type="ECO:0000256" key="3">
    <source>
        <dbReference type="ARBA" id="ARBA00004370"/>
    </source>
</evidence>
<keyword evidence="7 12" id="KW-1133">Transmembrane helix</keyword>
<keyword evidence="8" id="KW-0044">Antibiotic</keyword>
<sequence length="377" mass="39883">MANEDSMTVNGNAGSGVHWGGGSGNGNGGGAGNTDGVRRDGPVVTYDADGSIRINIYGADPINPVTSGAPWGDDKNAASIINANRNKPAKYKANIKNWHEGYVKTGSMDSPAVNILNDSGDKQFFQVSFGKEKYNVIYDSKKDSFTTGYVDGGATKKEQLMDDQALAVVKLYLLNKKEKDVIETTLGIIIDTGKTLSGKMGDKYHALAQGVANDIRNFQGKKIRSFKDAMASLEAFTKNPNMKLNQADKAALVNALNHVNLSTLADRFKGLERTFTWADRLTKAQKIKDGVVTGVTTGNWQALAFEVEAMYLSGIAGSVALGIVTAMISGLAALVSIPAVAVTALTMTAVIGIAIATSYINADTAKALNNAVADLFK</sequence>
<evidence type="ECO:0000256" key="1">
    <source>
        <dbReference type="ARBA" id="ARBA00002178"/>
    </source>
</evidence>
<evidence type="ECO:0000313" key="14">
    <source>
        <dbReference type="EMBL" id="MEA8797666.1"/>
    </source>
</evidence>
<dbReference type="EMBL" id="JARELW010000001">
    <property type="protein sequence ID" value="MEA8797666.1"/>
    <property type="molecule type" value="Genomic_DNA"/>
</dbReference>
<comment type="similarity">
    <text evidence="4">Belongs to the channel forming colicin family.</text>
</comment>
<dbReference type="Gene3D" id="1.10.490.30">
    <property type="entry name" value="Colicin"/>
    <property type="match status" value="1"/>
</dbReference>
<dbReference type="Proteomes" id="UP001303386">
    <property type="component" value="Unassembled WGS sequence"/>
</dbReference>
<evidence type="ECO:0000256" key="4">
    <source>
        <dbReference type="ARBA" id="ARBA00007595"/>
    </source>
</evidence>
<dbReference type="Pfam" id="PF01024">
    <property type="entry name" value="Colicin"/>
    <property type="match status" value="1"/>
</dbReference>
<dbReference type="InterPro" id="IPR038283">
    <property type="entry name" value="Channel_colicin_C_sf"/>
</dbReference>
<name>A0AAW9LHX9_KLEAE</name>
<evidence type="ECO:0000313" key="15">
    <source>
        <dbReference type="Proteomes" id="UP001303386"/>
    </source>
</evidence>
<comment type="caution">
    <text evidence="14">The sequence shown here is derived from an EMBL/GenBank/DDBJ whole genome shotgun (WGS) entry which is preliminary data.</text>
</comment>
<dbReference type="AlphaFoldDB" id="A0AAW9LHX9"/>
<dbReference type="GO" id="GO:0050829">
    <property type="term" value="P:defense response to Gram-negative bacterium"/>
    <property type="evidence" value="ECO:0007669"/>
    <property type="project" value="InterPro"/>
</dbReference>
<feature type="compositionally biased region" description="Gly residues" evidence="11">
    <location>
        <begin position="13"/>
        <end position="33"/>
    </location>
</feature>
<feature type="region of interest" description="Disordered" evidence="11">
    <location>
        <begin position="1"/>
        <end position="39"/>
    </location>
</feature>
<evidence type="ECO:0000256" key="7">
    <source>
        <dbReference type="ARBA" id="ARBA00022989"/>
    </source>
</evidence>
<dbReference type="SUPFAM" id="SSF56837">
    <property type="entry name" value="Colicin"/>
    <property type="match status" value="1"/>
</dbReference>
<protein>
    <submittedName>
        <fullName evidence="14">Colicin-like pore-forming protein</fullName>
    </submittedName>
</protein>
<dbReference type="GO" id="GO:0016020">
    <property type="term" value="C:membrane"/>
    <property type="evidence" value="ECO:0007669"/>
    <property type="project" value="UniProtKB-SubCell"/>
</dbReference>
<keyword evidence="9" id="KW-0078">Bacteriocin</keyword>
<evidence type="ECO:0000256" key="10">
    <source>
        <dbReference type="ARBA" id="ARBA00023136"/>
    </source>
</evidence>
<keyword evidence="6 12" id="KW-0812">Transmembrane</keyword>
<comment type="function">
    <text evidence="1">This colicin is a channel-forming colicin. This class of transmembrane toxins depolarize the cytoplasmic membrane, leading to dissipation of cellular energy.</text>
</comment>
<evidence type="ECO:0000256" key="8">
    <source>
        <dbReference type="ARBA" id="ARBA00023022"/>
    </source>
</evidence>
<evidence type="ECO:0000256" key="9">
    <source>
        <dbReference type="ARBA" id="ARBA00023048"/>
    </source>
</evidence>
<proteinExistence type="inferred from homology"/>
<dbReference type="InterPro" id="IPR000293">
    <property type="entry name" value="Channel_colicin_C"/>
</dbReference>
<dbReference type="PRINTS" id="PR00280">
    <property type="entry name" value="CHANLCOLICIN"/>
</dbReference>
<comment type="subcellular location">
    <subcellularLocation>
        <location evidence="3">Membrane</location>
    </subcellularLocation>
</comment>
<accession>A0AAW9LHX9</accession>
<evidence type="ECO:0000256" key="11">
    <source>
        <dbReference type="SAM" id="MobiDB-lite"/>
    </source>
</evidence>
<comment type="function">
    <text evidence="2">Colicins are polypeptide toxins produced by and active against E.coli and closely related bacteria.</text>
</comment>
<feature type="domain" description="Channel forming colicins" evidence="13">
    <location>
        <begin position="181"/>
        <end position="343"/>
    </location>
</feature>
<keyword evidence="10 12" id="KW-0472">Membrane</keyword>
<keyword evidence="5" id="KW-0929">Antimicrobial</keyword>
<feature type="transmembrane region" description="Helical" evidence="12">
    <location>
        <begin position="309"/>
        <end position="332"/>
    </location>
</feature>
<evidence type="ECO:0000256" key="2">
    <source>
        <dbReference type="ARBA" id="ARBA00003197"/>
    </source>
</evidence>